<dbReference type="EMBL" id="BAAAQG010000015">
    <property type="protein sequence ID" value="GAA1717471.1"/>
    <property type="molecule type" value="Genomic_DNA"/>
</dbReference>
<gene>
    <name evidence="5" type="ORF">GCM10009831_29320</name>
</gene>
<evidence type="ECO:0000259" key="3">
    <source>
        <dbReference type="Pfam" id="PF01575"/>
    </source>
</evidence>
<protein>
    <submittedName>
        <fullName evidence="5">MaoC/PaaZ C-terminal domain-containing protein</fullName>
    </submittedName>
</protein>
<dbReference type="InterPro" id="IPR002539">
    <property type="entry name" value="MaoC-like_dom"/>
</dbReference>
<feature type="domain" description="MaoC-like" evidence="3">
    <location>
        <begin position="191"/>
        <end position="271"/>
    </location>
</feature>
<dbReference type="Pfam" id="PF13452">
    <property type="entry name" value="FAS1_DH_region"/>
    <property type="match status" value="1"/>
</dbReference>
<dbReference type="PANTHER" id="PTHR43841:SF3">
    <property type="entry name" value="(3R)-HYDROXYACYL-ACP DEHYDRATASE SUBUNIT HADB"/>
    <property type="match status" value="1"/>
</dbReference>
<dbReference type="RefSeq" id="WP_425551923.1">
    <property type="nucleotide sequence ID" value="NZ_BAAAQG010000015.1"/>
</dbReference>
<dbReference type="Proteomes" id="UP001500383">
    <property type="component" value="Unassembled WGS sequence"/>
</dbReference>
<dbReference type="Gene3D" id="3.10.129.10">
    <property type="entry name" value="Hotdog Thioesterase"/>
    <property type="match status" value="1"/>
</dbReference>
<comment type="caution">
    <text evidence="5">The sequence shown here is derived from an EMBL/GenBank/DDBJ whole genome shotgun (WGS) entry which is preliminary data.</text>
</comment>
<reference evidence="6" key="1">
    <citation type="journal article" date="2019" name="Int. J. Syst. Evol. Microbiol.">
        <title>The Global Catalogue of Microorganisms (GCM) 10K type strain sequencing project: providing services to taxonomists for standard genome sequencing and annotation.</title>
        <authorList>
            <consortium name="The Broad Institute Genomics Platform"/>
            <consortium name="The Broad Institute Genome Sequencing Center for Infectious Disease"/>
            <person name="Wu L."/>
            <person name="Ma J."/>
        </authorList>
    </citation>
    <scope>NUCLEOTIDE SEQUENCE [LARGE SCALE GENOMIC DNA]</scope>
    <source>
        <strain evidence="6">JCM 16002</strain>
    </source>
</reference>
<dbReference type="InterPro" id="IPR039569">
    <property type="entry name" value="FAS1-like_DH_region"/>
</dbReference>
<evidence type="ECO:0000259" key="4">
    <source>
        <dbReference type="Pfam" id="PF13452"/>
    </source>
</evidence>
<organism evidence="5 6">
    <name type="scientific">Dietzia cercidiphylli</name>
    <dbReference type="NCBI Taxonomy" id="498199"/>
    <lineage>
        <taxon>Bacteria</taxon>
        <taxon>Bacillati</taxon>
        <taxon>Actinomycetota</taxon>
        <taxon>Actinomycetes</taxon>
        <taxon>Mycobacteriales</taxon>
        <taxon>Dietziaceae</taxon>
        <taxon>Dietzia</taxon>
    </lineage>
</organism>
<evidence type="ECO:0000313" key="5">
    <source>
        <dbReference type="EMBL" id="GAA1717471.1"/>
    </source>
</evidence>
<evidence type="ECO:0000313" key="6">
    <source>
        <dbReference type="Proteomes" id="UP001500383"/>
    </source>
</evidence>
<dbReference type="SUPFAM" id="SSF54637">
    <property type="entry name" value="Thioesterase/thiol ester dehydrase-isomerase"/>
    <property type="match status" value="2"/>
</dbReference>
<feature type="domain" description="FAS1-like dehydratase" evidence="4">
    <location>
        <begin position="68"/>
        <end position="138"/>
    </location>
</feature>
<keyword evidence="6" id="KW-1185">Reference proteome</keyword>
<proteinExistence type="inferred from homology"/>
<evidence type="ECO:0000256" key="1">
    <source>
        <dbReference type="ARBA" id="ARBA00005254"/>
    </source>
</evidence>
<name>A0ABP4V4I8_9ACTN</name>
<evidence type="ECO:0000256" key="2">
    <source>
        <dbReference type="SAM" id="MobiDB-lite"/>
    </source>
</evidence>
<feature type="region of interest" description="Disordered" evidence="2">
    <location>
        <begin position="147"/>
        <end position="187"/>
    </location>
</feature>
<dbReference type="InterPro" id="IPR029069">
    <property type="entry name" value="HotDog_dom_sf"/>
</dbReference>
<dbReference type="PANTHER" id="PTHR43841">
    <property type="entry name" value="3-HYDROXYACYL-THIOESTER DEHYDRATASE HTDX-RELATED"/>
    <property type="match status" value="1"/>
</dbReference>
<dbReference type="Pfam" id="PF01575">
    <property type="entry name" value="MaoC_dehydratas"/>
    <property type="match status" value="1"/>
</dbReference>
<sequence length="316" mass="33645">MEYTRLPAIPNLLAQYGKAAVGSVPVVGGKRDGTSMPDKGVEVAGVRVDVANLAAYARVCDLRFGDALPLTYPFTLAFPLSMQLMLDPAYPVPAMGSVHLTNEIESHRPLRVGDELSIRARAENLREHPAGLLLDIVTEIRTGDDDQPSWVQRSGLLSKRRTSLTPPKDAPRPPRPEPPTAAEIGDPTVVRSVSESLISEYASVSGDRNPIHVSKVGAKAFGFPNVIAHGMWTAATMLGVVEGAIPERARYSVEFGKPVVLPAKLAIYARRGAVAGARPDAGAGTGTGTGDPAWSLRVRNPRKLGTVHATATIEEL</sequence>
<accession>A0ABP4V4I8</accession>
<comment type="similarity">
    <text evidence="1">Belongs to the enoyl-CoA hydratase/isomerase family.</text>
</comment>